<accession>A0ABY8C8G3</accession>
<gene>
    <name evidence="2" type="ORF">NR989_09575</name>
</gene>
<name>A0ABY8C8G3_9GAMM</name>
<dbReference type="Gene3D" id="3.30.700.10">
    <property type="entry name" value="Glycoprotein, Type 4 Pilin"/>
    <property type="match status" value="1"/>
</dbReference>
<dbReference type="PROSITE" id="PS00409">
    <property type="entry name" value="PROKAR_NTER_METHYL"/>
    <property type="match status" value="1"/>
</dbReference>
<evidence type="ECO:0000313" key="3">
    <source>
        <dbReference type="Proteomes" id="UP001222275"/>
    </source>
</evidence>
<keyword evidence="1" id="KW-1133">Transmembrane helix</keyword>
<keyword evidence="1" id="KW-0812">Transmembrane</keyword>
<keyword evidence="3" id="KW-1185">Reference proteome</keyword>
<evidence type="ECO:0000256" key="1">
    <source>
        <dbReference type="SAM" id="Phobius"/>
    </source>
</evidence>
<organism evidence="2 3">
    <name type="scientific">Thiomicrorhabdus lithotrophica</name>
    <dbReference type="NCBI Taxonomy" id="2949997"/>
    <lineage>
        <taxon>Bacteria</taxon>
        <taxon>Pseudomonadati</taxon>
        <taxon>Pseudomonadota</taxon>
        <taxon>Gammaproteobacteria</taxon>
        <taxon>Thiotrichales</taxon>
        <taxon>Piscirickettsiaceae</taxon>
        <taxon>Thiomicrorhabdus</taxon>
    </lineage>
</organism>
<protein>
    <submittedName>
        <fullName evidence="2">Prepilin-type N-terminal cleavage/methylation domain-containing protein</fullName>
    </submittedName>
</protein>
<keyword evidence="1" id="KW-0472">Membrane</keyword>
<proteinExistence type="predicted"/>
<dbReference type="Pfam" id="PF07963">
    <property type="entry name" value="N_methyl"/>
    <property type="match status" value="1"/>
</dbReference>
<dbReference type="Proteomes" id="UP001222275">
    <property type="component" value="Chromosome"/>
</dbReference>
<dbReference type="InterPro" id="IPR045584">
    <property type="entry name" value="Pilin-like"/>
</dbReference>
<sequence>MQVKNLQTQKGFTLVEIAIVLVIIGLLLGGVLKGQELITNAKIKAVTSDFDNISAAVYAYQDRTGNLPGDGVAAGGTTTYDGAIADNRIWIELRTEGFIGGDVAVATGPSHDLSGIWSALPGNTVAAAGTAGNALFATNHICASNIPDNFASGIDAKLDDGNPDTGNIRSATMAAPLTLLAAYANTETLNTLCKAL</sequence>
<dbReference type="RefSeq" id="WP_275594514.1">
    <property type="nucleotide sequence ID" value="NZ_CP102381.1"/>
</dbReference>
<feature type="transmembrane region" description="Helical" evidence="1">
    <location>
        <begin position="12"/>
        <end position="32"/>
    </location>
</feature>
<dbReference type="EMBL" id="CP102381">
    <property type="protein sequence ID" value="WEJ62256.1"/>
    <property type="molecule type" value="Genomic_DNA"/>
</dbReference>
<dbReference type="NCBIfam" id="TIGR02532">
    <property type="entry name" value="IV_pilin_GFxxxE"/>
    <property type="match status" value="1"/>
</dbReference>
<evidence type="ECO:0000313" key="2">
    <source>
        <dbReference type="EMBL" id="WEJ62256.1"/>
    </source>
</evidence>
<dbReference type="InterPro" id="IPR012902">
    <property type="entry name" value="N_methyl_site"/>
</dbReference>
<dbReference type="SUPFAM" id="SSF54523">
    <property type="entry name" value="Pili subunits"/>
    <property type="match status" value="1"/>
</dbReference>
<reference evidence="2 3" key="1">
    <citation type="submission" date="2022-06" db="EMBL/GenBank/DDBJ databases">
        <title>Thiomicrohabdus sp. nov, an obligately chemolithoautotrophic, sulfur-oxidizing bacterium isolated from beach of Guanyin Mountain. Amoy.</title>
        <authorList>
            <person name="Zhu H."/>
        </authorList>
    </citation>
    <scope>NUCLEOTIDE SEQUENCE [LARGE SCALE GENOMIC DNA]</scope>
    <source>
        <strain evidence="2 3">XGS-01</strain>
    </source>
</reference>